<evidence type="ECO:0000313" key="1">
    <source>
        <dbReference type="EMBL" id="AMB86177.1"/>
    </source>
</evidence>
<accession>A0A0X1T246</accession>
<dbReference type="AlphaFoldDB" id="A0A0X1T246"/>
<organism evidence="1 2">
    <name type="scientific">Pseudomonas agarici</name>
    <dbReference type="NCBI Taxonomy" id="46677"/>
    <lineage>
        <taxon>Bacteria</taxon>
        <taxon>Pseudomonadati</taxon>
        <taxon>Pseudomonadota</taxon>
        <taxon>Gammaproteobacteria</taxon>
        <taxon>Pseudomonadales</taxon>
        <taxon>Pseudomonadaceae</taxon>
        <taxon>Pseudomonas</taxon>
    </lineage>
</organism>
<dbReference type="KEGG" id="pagb:AWM79_13060"/>
<proteinExistence type="predicted"/>
<protein>
    <submittedName>
        <fullName evidence="1">Uncharacterized protein</fullName>
    </submittedName>
</protein>
<dbReference type="Proteomes" id="UP000063229">
    <property type="component" value="Chromosome"/>
</dbReference>
<dbReference type="RefSeq" id="WP_060783027.1">
    <property type="nucleotide sequence ID" value="NZ_CP014135.1"/>
</dbReference>
<gene>
    <name evidence="1" type="ORF">AWM79_13060</name>
</gene>
<name>A0A0X1T246_PSEAA</name>
<reference evidence="1 2" key="1">
    <citation type="submission" date="2016-01" db="EMBL/GenBank/DDBJ databases">
        <authorList>
            <person name="McClelland M."/>
            <person name="Jain A."/>
            <person name="Saraogi P."/>
            <person name="Mendelson R."/>
            <person name="Westerman R."/>
            <person name="SanMiguel P."/>
            <person name="Csonka L."/>
        </authorList>
    </citation>
    <scope>NUCLEOTIDE SEQUENCE [LARGE SCALE GENOMIC DNA]</scope>
    <source>
        <strain evidence="1 2">NCPPB 2472</strain>
    </source>
</reference>
<evidence type="ECO:0000313" key="2">
    <source>
        <dbReference type="Proteomes" id="UP000063229"/>
    </source>
</evidence>
<keyword evidence="2" id="KW-1185">Reference proteome</keyword>
<sequence length="94" mass="10532">MKRQRTVSFHVSPLHWQQGLFALFALLVTLIVGQAFQRWSQPLAEARSVPFHAPIQTHFSAVGSASDDGGVYTLTPVEQAEPVADMPLQERWVF</sequence>
<dbReference type="EMBL" id="CP014135">
    <property type="protein sequence ID" value="AMB86177.1"/>
    <property type="molecule type" value="Genomic_DNA"/>
</dbReference>